<organism evidence="2">
    <name type="scientific">marine sediment metagenome</name>
    <dbReference type="NCBI Taxonomy" id="412755"/>
    <lineage>
        <taxon>unclassified sequences</taxon>
        <taxon>metagenomes</taxon>
        <taxon>ecological metagenomes</taxon>
    </lineage>
</organism>
<reference evidence="2" key="1">
    <citation type="journal article" date="2014" name="Front. Microbiol.">
        <title>High frequency of phylogenetically diverse reductive dehalogenase-homologous genes in deep subseafloor sedimentary metagenomes.</title>
        <authorList>
            <person name="Kawai M."/>
            <person name="Futagami T."/>
            <person name="Toyoda A."/>
            <person name="Takaki Y."/>
            <person name="Nishi S."/>
            <person name="Hori S."/>
            <person name="Arai W."/>
            <person name="Tsubouchi T."/>
            <person name="Morono Y."/>
            <person name="Uchiyama I."/>
            <person name="Ito T."/>
            <person name="Fujiyama A."/>
            <person name="Inagaki F."/>
            <person name="Takami H."/>
        </authorList>
    </citation>
    <scope>NUCLEOTIDE SEQUENCE</scope>
    <source>
        <strain evidence="2">Expedition CK06-06</strain>
    </source>
</reference>
<dbReference type="AlphaFoldDB" id="X1KLI3"/>
<keyword evidence="1" id="KW-0472">Membrane</keyword>
<name>X1KLI3_9ZZZZ</name>
<gene>
    <name evidence="2" type="ORF">S06H3_03169</name>
</gene>
<accession>X1KLI3</accession>
<feature type="transmembrane region" description="Helical" evidence="1">
    <location>
        <begin position="7"/>
        <end position="26"/>
    </location>
</feature>
<dbReference type="EMBL" id="BARV01001003">
    <property type="protein sequence ID" value="GAH90984.1"/>
    <property type="molecule type" value="Genomic_DNA"/>
</dbReference>
<sequence length="44" mass="5085">MMHVTELLLQYGIAGAALWMMYSITYNHLTTIEDLLTEIRDKLA</sequence>
<proteinExistence type="predicted"/>
<keyword evidence="1" id="KW-1133">Transmembrane helix</keyword>
<comment type="caution">
    <text evidence="2">The sequence shown here is derived from an EMBL/GenBank/DDBJ whole genome shotgun (WGS) entry which is preliminary data.</text>
</comment>
<evidence type="ECO:0000256" key="1">
    <source>
        <dbReference type="SAM" id="Phobius"/>
    </source>
</evidence>
<protein>
    <submittedName>
        <fullName evidence="2">Uncharacterized protein</fullName>
    </submittedName>
</protein>
<keyword evidence="1" id="KW-0812">Transmembrane</keyword>
<evidence type="ECO:0000313" key="2">
    <source>
        <dbReference type="EMBL" id="GAH90984.1"/>
    </source>
</evidence>